<accession>A0AAV2LKS8</accession>
<dbReference type="AlphaFoldDB" id="A0AAV2LKS8"/>
<evidence type="ECO:0000313" key="2">
    <source>
        <dbReference type="Proteomes" id="UP001497482"/>
    </source>
</evidence>
<keyword evidence="2" id="KW-1185">Reference proteome</keyword>
<reference evidence="1 2" key="1">
    <citation type="submission" date="2024-04" db="EMBL/GenBank/DDBJ databases">
        <authorList>
            <person name="Waldvogel A.-M."/>
            <person name="Schoenle A."/>
        </authorList>
    </citation>
    <scope>NUCLEOTIDE SEQUENCE [LARGE SCALE GENOMIC DNA]</scope>
</reference>
<dbReference type="Proteomes" id="UP001497482">
    <property type="component" value="Chromosome 23"/>
</dbReference>
<name>A0AAV2LKS8_KNICA</name>
<gene>
    <name evidence="1" type="ORF">KC01_LOCUS28164</name>
</gene>
<sequence length="82" mass="9130">MPHSLHPLSSASAAITYAAVPNPWPGFSPQCPFVSPRLTPPHPLLTPSRQSPASERLRLPRPRSFFHYEFICRHKKEATGAT</sequence>
<evidence type="ECO:0000313" key="1">
    <source>
        <dbReference type="EMBL" id="CAL1599997.1"/>
    </source>
</evidence>
<organism evidence="1 2">
    <name type="scientific">Knipowitschia caucasica</name>
    <name type="common">Caucasian dwarf goby</name>
    <name type="synonym">Pomatoschistus caucasicus</name>
    <dbReference type="NCBI Taxonomy" id="637954"/>
    <lineage>
        <taxon>Eukaryota</taxon>
        <taxon>Metazoa</taxon>
        <taxon>Chordata</taxon>
        <taxon>Craniata</taxon>
        <taxon>Vertebrata</taxon>
        <taxon>Euteleostomi</taxon>
        <taxon>Actinopterygii</taxon>
        <taxon>Neopterygii</taxon>
        <taxon>Teleostei</taxon>
        <taxon>Neoteleostei</taxon>
        <taxon>Acanthomorphata</taxon>
        <taxon>Gobiaria</taxon>
        <taxon>Gobiiformes</taxon>
        <taxon>Gobioidei</taxon>
        <taxon>Gobiidae</taxon>
        <taxon>Gobiinae</taxon>
        <taxon>Knipowitschia</taxon>
    </lineage>
</organism>
<protein>
    <submittedName>
        <fullName evidence="1">Uncharacterized protein</fullName>
    </submittedName>
</protein>
<dbReference type="EMBL" id="OZ035845">
    <property type="protein sequence ID" value="CAL1599997.1"/>
    <property type="molecule type" value="Genomic_DNA"/>
</dbReference>
<proteinExistence type="predicted"/>